<evidence type="ECO:0000313" key="2">
    <source>
        <dbReference type="EMBL" id="RIX30837.1"/>
    </source>
</evidence>
<evidence type="ECO:0000313" key="3">
    <source>
        <dbReference type="Proteomes" id="UP000265742"/>
    </source>
</evidence>
<gene>
    <name evidence="2" type="ORF">D1781_05425</name>
</gene>
<proteinExistence type="predicted"/>
<reference evidence="3" key="1">
    <citation type="submission" date="2018-09" db="EMBL/GenBank/DDBJ databases">
        <authorList>
            <person name="Kim I."/>
        </authorList>
    </citation>
    <scope>NUCLEOTIDE SEQUENCE [LARGE SCALE GENOMIC DNA]</scope>
    <source>
        <strain evidence="3">DD4a</strain>
    </source>
</reference>
<dbReference type="Gene3D" id="3.10.180.10">
    <property type="entry name" value="2,3-Dihydroxybiphenyl 1,2-Dioxygenase, domain 1"/>
    <property type="match status" value="1"/>
</dbReference>
<dbReference type="SUPFAM" id="SSF54593">
    <property type="entry name" value="Glyoxalase/Bleomycin resistance protein/Dihydroxybiphenyl dioxygenase"/>
    <property type="match status" value="1"/>
</dbReference>
<organism evidence="2 3">
    <name type="scientific">Amnibacterium setariae</name>
    <dbReference type="NCBI Taxonomy" id="2306585"/>
    <lineage>
        <taxon>Bacteria</taxon>
        <taxon>Bacillati</taxon>
        <taxon>Actinomycetota</taxon>
        <taxon>Actinomycetes</taxon>
        <taxon>Micrococcales</taxon>
        <taxon>Microbacteriaceae</taxon>
        <taxon>Amnibacterium</taxon>
    </lineage>
</organism>
<dbReference type="RefSeq" id="WP_119481199.1">
    <property type="nucleotide sequence ID" value="NZ_QXTG01000001.1"/>
</dbReference>
<dbReference type="InterPro" id="IPR004360">
    <property type="entry name" value="Glyas_Fos-R_dOase_dom"/>
</dbReference>
<dbReference type="PROSITE" id="PS51819">
    <property type="entry name" value="VOC"/>
    <property type="match status" value="1"/>
</dbReference>
<dbReference type="AlphaFoldDB" id="A0A3A1U5V5"/>
<dbReference type="EMBL" id="QXTG01000001">
    <property type="protein sequence ID" value="RIX30837.1"/>
    <property type="molecule type" value="Genomic_DNA"/>
</dbReference>
<dbReference type="Proteomes" id="UP000265742">
    <property type="component" value="Unassembled WGS sequence"/>
</dbReference>
<dbReference type="InterPro" id="IPR037523">
    <property type="entry name" value="VOC_core"/>
</dbReference>
<accession>A0A3A1U5V5</accession>
<feature type="domain" description="VOC" evidence="1">
    <location>
        <begin position="4"/>
        <end position="125"/>
    </location>
</feature>
<dbReference type="Pfam" id="PF00903">
    <property type="entry name" value="Glyoxalase"/>
    <property type="match status" value="1"/>
</dbReference>
<protein>
    <submittedName>
        <fullName evidence="2">Glyoxalase</fullName>
    </submittedName>
</protein>
<sequence>MRNPVVHVELIGPDPFVLRAFYGALFGWNASVGAPVAPAISEETSYSFVEPGDGAGPVPGGIGGGPGFAAHAVFYVGVEDVAATLAEAERLGGTVVLGPQRNDGGGVVVGHFRDPAGNLVGVAAPA</sequence>
<dbReference type="InterPro" id="IPR029068">
    <property type="entry name" value="Glyas_Bleomycin-R_OHBP_Dase"/>
</dbReference>
<evidence type="ECO:0000259" key="1">
    <source>
        <dbReference type="PROSITE" id="PS51819"/>
    </source>
</evidence>
<dbReference type="OrthoDB" id="9793039at2"/>
<name>A0A3A1U5V5_9MICO</name>
<comment type="caution">
    <text evidence="2">The sequence shown here is derived from an EMBL/GenBank/DDBJ whole genome shotgun (WGS) entry which is preliminary data.</text>
</comment>
<keyword evidence="3" id="KW-1185">Reference proteome</keyword>